<dbReference type="InterPro" id="IPR017956">
    <property type="entry name" value="AT_hook_DNA-bd_motif"/>
</dbReference>
<organism evidence="7 8">
    <name type="scientific">Knipowitschia caucasica</name>
    <name type="common">Caucasian dwarf goby</name>
    <name type="synonym">Pomatoschistus caucasicus</name>
    <dbReference type="NCBI Taxonomy" id="637954"/>
    <lineage>
        <taxon>Eukaryota</taxon>
        <taxon>Metazoa</taxon>
        <taxon>Chordata</taxon>
        <taxon>Craniata</taxon>
        <taxon>Vertebrata</taxon>
        <taxon>Euteleostomi</taxon>
        <taxon>Actinopterygii</taxon>
        <taxon>Neopterygii</taxon>
        <taxon>Teleostei</taxon>
        <taxon>Neoteleostei</taxon>
        <taxon>Acanthomorphata</taxon>
        <taxon>Gobiaria</taxon>
        <taxon>Gobiiformes</taxon>
        <taxon>Gobioidei</taxon>
        <taxon>Gobiidae</taxon>
        <taxon>Gobiinae</taxon>
        <taxon>Knipowitschia</taxon>
    </lineage>
</organism>
<dbReference type="InterPro" id="IPR000116">
    <property type="entry name" value="HMGA"/>
</dbReference>
<feature type="compositionally biased region" description="Low complexity" evidence="5">
    <location>
        <begin position="364"/>
        <end position="373"/>
    </location>
</feature>
<dbReference type="PRINTS" id="PR00930">
    <property type="entry name" value="HIGHMOBLTYIY"/>
</dbReference>
<dbReference type="GO" id="GO:0005634">
    <property type="term" value="C:nucleus"/>
    <property type="evidence" value="ECO:0007669"/>
    <property type="project" value="UniProtKB-SubCell"/>
</dbReference>
<keyword evidence="4" id="KW-0539">Nucleus</keyword>
<protein>
    <submittedName>
        <fullName evidence="7">Uncharacterized protein</fullName>
    </submittedName>
</protein>
<feature type="compositionally biased region" description="Basic residues" evidence="5">
    <location>
        <begin position="324"/>
        <end position="334"/>
    </location>
</feature>
<dbReference type="SMART" id="SM00384">
    <property type="entry name" value="AT_hook"/>
    <property type="match status" value="10"/>
</dbReference>
<feature type="compositionally biased region" description="Acidic residues" evidence="5">
    <location>
        <begin position="563"/>
        <end position="576"/>
    </location>
</feature>
<feature type="compositionally biased region" description="Low complexity" evidence="5">
    <location>
        <begin position="346"/>
        <end position="356"/>
    </location>
</feature>
<feature type="compositionally biased region" description="Basic residues" evidence="5">
    <location>
        <begin position="226"/>
        <end position="245"/>
    </location>
</feature>
<feature type="compositionally biased region" description="Basic residues" evidence="5">
    <location>
        <begin position="144"/>
        <end position="164"/>
    </location>
</feature>
<keyword evidence="2" id="KW-0677">Repeat</keyword>
<feature type="transmembrane region" description="Helical" evidence="6">
    <location>
        <begin position="763"/>
        <end position="782"/>
    </location>
</feature>
<keyword evidence="6" id="KW-1133">Transmembrane helix</keyword>
<dbReference type="PANTHER" id="PTHR31004">
    <property type="entry name" value="TRANSMEMBRANE PROTEIN 79"/>
    <property type="match status" value="1"/>
</dbReference>
<evidence type="ECO:0000256" key="3">
    <source>
        <dbReference type="ARBA" id="ARBA00023125"/>
    </source>
</evidence>
<evidence type="ECO:0000256" key="1">
    <source>
        <dbReference type="ARBA" id="ARBA00004123"/>
    </source>
</evidence>
<dbReference type="GO" id="GO:0003677">
    <property type="term" value="F:DNA binding"/>
    <property type="evidence" value="ECO:0007669"/>
    <property type="project" value="UniProtKB-KW"/>
</dbReference>
<dbReference type="GO" id="GO:0006355">
    <property type="term" value="P:regulation of DNA-templated transcription"/>
    <property type="evidence" value="ECO:0007669"/>
    <property type="project" value="InterPro"/>
</dbReference>
<feature type="compositionally biased region" description="Acidic residues" evidence="5">
    <location>
        <begin position="101"/>
        <end position="111"/>
    </location>
</feature>
<dbReference type="GO" id="GO:0032588">
    <property type="term" value="C:trans-Golgi network membrane"/>
    <property type="evidence" value="ECO:0007669"/>
    <property type="project" value="TreeGrafter"/>
</dbReference>
<gene>
    <name evidence="7" type="ORF">KC01_LOCUS15117</name>
</gene>
<evidence type="ECO:0000313" key="7">
    <source>
        <dbReference type="EMBL" id="CAL1584849.1"/>
    </source>
</evidence>
<dbReference type="PROSITE" id="PS00354">
    <property type="entry name" value="HMGI_Y"/>
    <property type="match status" value="1"/>
</dbReference>
<dbReference type="GO" id="GO:0005765">
    <property type="term" value="C:lysosomal membrane"/>
    <property type="evidence" value="ECO:0007669"/>
    <property type="project" value="TreeGrafter"/>
</dbReference>
<name>A0AAV2K572_KNICA</name>
<evidence type="ECO:0000256" key="6">
    <source>
        <dbReference type="SAM" id="Phobius"/>
    </source>
</evidence>
<feature type="region of interest" description="Disordered" evidence="5">
    <location>
        <begin position="1"/>
        <end position="41"/>
    </location>
</feature>
<feature type="transmembrane region" description="Helical" evidence="6">
    <location>
        <begin position="690"/>
        <end position="712"/>
    </location>
</feature>
<keyword evidence="6" id="KW-0472">Membrane</keyword>
<dbReference type="PRINTS" id="PR00929">
    <property type="entry name" value="ATHOOK"/>
</dbReference>
<dbReference type="Proteomes" id="UP001497482">
    <property type="component" value="Chromosome 16"/>
</dbReference>
<feature type="compositionally biased region" description="Basic and acidic residues" evidence="5">
    <location>
        <begin position="31"/>
        <end position="41"/>
    </location>
</feature>
<feature type="transmembrane region" description="Helical" evidence="6">
    <location>
        <begin position="652"/>
        <end position="670"/>
    </location>
</feature>
<keyword evidence="6" id="KW-0812">Transmembrane</keyword>
<feature type="compositionally biased region" description="Basic and acidic residues" evidence="5">
    <location>
        <begin position="314"/>
        <end position="323"/>
    </location>
</feature>
<feature type="compositionally biased region" description="Basic and acidic residues" evidence="5">
    <location>
        <begin position="290"/>
        <end position="302"/>
    </location>
</feature>
<feature type="compositionally biased region" description="Basic and acidic residues" evidence="5">
    <location>
        <begin position="501"/>
        <end position="510"/>
    </location>
</feature>
<feature type="compositionally biased region" description="Basic and acidic residues" evidence="5">
    <location>
        <begin position="129"/>
        <end position="143"/>
    </location>
</feature>
<feature type="region of interest" description="Disordered" evidence="5">
    <location>
        <begin position="392"/>
        <end position="593"/>
    </location>
</feature>
<proteinExistence type="predicted"/>
<feature type="compositionally biased region" description="Basic residues" evidence="5">
    <location>
        <begin position="180"/>
        <end position="192"/>
    </location>
</feature>
<feature type="region of interest" description="Disordered" evidence="5">
    <location>
        <begin position="54"/>
        <end position="377"/>
    </location>
</feature>
<evidence type="ECO:0000256" key="4">
    <source>
        <dbReference type="ARBA" id="ARBA00023242"/>
    </source>
</evidence>
<evidence type="ECO:0000256" key="2">
    <source>
        <dbReference type="ARBA" id="ARBA00022737"/>
    </source>
</evidence>
<accession>A0AAV2K572</accession>
<feature type="compositionally biased region" description="Basic and acidic residues" evidence="5">
    <location>
        <begin position="437"/>
        <end position="463"/>
    </location>
</feature>
<feature type="transmembrane region" description="Helical" evidence="6">
    <location>
        <begin position="732"/>
        <end position="751"/>
    </location>
</feature>
<comment type="subcellular location">
    <subcellularLocation>
        <location evidence="1">Nucleus</location>
    </subcellularLocation>
</comment>
<dbReference type="GO" id="GO:0000785">
    <property type="term" value="C:chromatin"/>
    <property type="evidence" value="ECO:0007669"/>
    <property type="project" value="InterPro"/>
</dbReference>
<keyword evidence="8" id="KW-1185">Reference proteome</keyword>
<dbReference type="InterPro" id="IPR000637">
    <property type="entry name" value="HMGI/Y_DNA-bd_CS"/>
</dbReference>
<dbReference type="EMBL" id="OZ035838">
    <property type="protein sequence ID" value="CAL1584849.1"/>
    <property type="molecule type" value="Genomic_DNA"/>
</dbReference>
<feature type="compositionally biased region" description="Basic residues" evidence="5">
    <location>
        <begin position="116"/>
        <end position="128"/>
    </location>
</feature>
<keyword evidence="3" id="KW-0238">DNA-binding</keyword>
<feature type="compositionally biased region" description="Basic and acidic residues" evidence="5">
    <location>
        <begin position="519"/>
        <end position="556"/>
    </location>
</feature>
<evidence type="ECO:0000313" key="8">
    <source>
        <dbReference type="Proteomes" id="UP001497482"/>
    </source>
</evidence>
<feature type="transmembrane region" description="Helical" evidence="6">
    <location>
        <begin position="794"/>
        <end position="814"/>
    </location>
</feature>
<dbReference type="PANTHER" id="PTHR31004:SF2">
    <property type="entry name" value="TRANSMEMBRANE PROTEIN 79A"/>
    <property type="match status" value="1"/>
</dbReference>
<sequence length="843" mass="94465">MRDQTDSENNASTEDSMADQGDVSDGDSSEENSRAESEKKTAVALKELKVCVTDISLVHPDVVTNTPSGKRGRGRPKGDLNGVSAKRLRGHPKSAAFSYEDSFEDDSDSDESVSPPKKRGRPKGSFKKPKPDSEMKSDNEGAAKRGRGRPKKGPVKGKRGRPKKNIPAGAKREVTDGTKSSHKRPGRPKGSRNKPVVTVQVESTSGRPSRVHIPPDKLHISLPRKYPGKRGRPKKNQRGRPRKRPLPPEEELYLPRVWKALGRSRKYPREEGSEQEPGPETPRRGRGRPRKSEKIAHLKKLDSNGFPRKPGRPPKVEKEQDGPRRKRGRPKGSVKNKALDDSENGSDLSPESVPSEVPCPPEELSPLEDSFSSTKDDLSALSFTKKNQVFLKLRSSRETCDADTDASLDDRRSSSFKSNMSDPKPEDARTVPVAEPQVERKEKLLGTKPIDDVEKDFTDHSKEEEEEETSVRAAVEPCTLPWPGDRKPQTDPDDGIWSEKCTSEPEDRDTGISGGSQDISDKQSQGEEEVVNKAKWRESMPEGERWRSDEIQRSSDKGGGSLADDEEEEDEEDEEEQRWRAEKGTPGFSPQVTIVRMSSKDLQEEEEEQRPLFQEGYTEDYNDQNSVQYHEWPQHDEKIYLCEDPCGERLKLGLSVAAGALLFPLLLWGGFELLPFDSPPLESAPLRVVYTLRCSMFAMIPIILGVLVQGVARLRYGSLRPLYEGRQESRQVAVHVHFVNESVGLFLFYFLQLAVMATYVSQSLVKLVPLLTIIFAFGRLIYWLCLSLRSSIRGFGFSFSFAPVLLMLGFNLYYVCSSMGQSAVFNVEPPQTQAPPTQRWWLG</sequence>
<evidence type="ECO:0000256" key="5">
    <source>
        <dbReference type="SAM" id="MobiDB-lite"/>
    </source>
</evidence>
<reference evidence="7 8" key="1">
    <citation type="submission" date="2024-04" db="EMBL/GenBank/DDBJ databases">
        <authorList>
            <person name="Waldvogel A.-M."/>
            <person name="Schoenle A."/>
        </authorList>
    </citation>
    <scope>NUCLEOTIDE SEQUENCE [LARGE SCALE GENOMIC DNA]</scope>
</reference>
<dbReference type="GO" id="GO:0045055">
    <property type="term" value="P:regulated exocytosis"/>
    <property type="evidence" value="ECO:0007669"/>
    <property type="project" value="TreeGrafter"/>
</dbReference>
<dbReference type="AlphaFoldDB" id="A0AAV2K572"/>